<evidence type="ECO:0000313" key="3">
    <source>
        <dbReference type="Proteomes" id="UP001162483"/>
    </source>
</evidence>
<evidence type="ECO:0000313" key="2">
    <source>
        <dbReference type="EMBL" id="CAI9597898.1"/>
    </source>
</evidence>
<organism evidence="2 3">
    <name type="scientific">Staurois parvus</name>
    <dbReference type="NCBI Taxonomy" id="386267"/>
    <lineage>
        <taxon>Eukaryota</taxon>
        <taxon>Metazoa</taxon>
        <taxon>Chordata</taxon>
        <taxon>Craniata</taxon>
        <taxon>Vertebrata</taxon>
        <taxon>Euteleostomi</taxon>
        <taxon>Amphibia</taxon>
        <taxon>Batrachia</taxon>
        <taxon>Anura</taxon>
        <taxon>Neobatrachia</taxon>
        <taxon>Ranoidea</taxon>
        <taxon>Ranidae</taxon>
        <taxon>Staurois</taxon>
    </lineage>
</organism>
<reference evidence="2" key="1">
    <citation type="submission" date="2023-05" db="EMBL/GenBank/DDBJ databases">
        <authorList>
            <person name="Stuckert A."/>
        </authorList>
    </citation>
    <scope>NUCLEOTIDE SEQUENCE</scope>
</reference>
<feature type="region of interest" description="Disordered" evidence="1">
    <location>
        <begin position="29"/>
        <end position="64"/>
    </location>
</feature>
<comment type="caution">
    <text evidence="2">The sequence shown here is derived from an EMBL/GenBank/DDBJ whole genome shotgun (WGS) entry which is preliminary data.</text>
</comment>
<accession>A0ABN9FLH1</accession>
<protein>
    <submittedName>
        <fullName evidence="2">Uncharacterized protein</fullName>
    </submittedName>
</protein>
<keyword evidence="3" id="KW-1185">Reference proteome</keyword>
<evidence type="ECO:0000256" key="1">
    <source>
        <dbReference type="SAM" id="MobiDB-lite"/>
    </source>
</evidence>
<dbReference type="EMBL" id="CATNWA010017093">
    <property type="protein sequence ID" value="CAI9597898.1"/>
    <property type="molecule type" value="Genomic_DNA"/>
</dbReference>
<gene>
    <name evidence="2" type="ORF">SPARVUS_LOCUS12317935</name>
</gene>
<dbReference type="Proteomes" id="UP001162483">
    <property type="component" value="Unassembled WGS sequence"/>
</dbReference>
<name>A0ABN9FLH1_9NEOB</name>
<sequence>MTRDCRPLGSRGEERVPEFDRYLLPLPRSCPPSLSSATHDRSQKTAGPFTKRRASCACAVGTRL</sequence>
<proteinExistence type="predicted"/>